<dbReference type="InterPro" id="IPR036388">
    <property type="entry name" value="WH-like_DNA-bd_sf"/>
</dbReference>
<dbReference type="OrthoDB" id="3362530at2"/>
<dbReference type="EMBL" id="FZPH01000007">
    <property type="protein sequence ID" value="SNT48569.1"/>
    <property type="molecule type" value="Genomic_DNA"/>
</dbReference>
<gene>
    <name evidence="2" type="ORF">SAMN05421812_107115</name>
</gene>
<feature type="region of interest" description="Disordered" evidence="1">
    <location>
        <begin position="80"/>
        <end position="100"/>
    </location>
</feature>
<accession>A0A239N324</accession>
<dbReference type="RefSeq" id="WP_144022666.1">
    <property type="nucleotide sequence ID" value="NZ_FZPH01000007.1"/>
</dbReference>
<organism evidence="2 3">
    <name type="scientific">Asanoa hainanensis</name>
    <dbReference type="NCBI Taxonomy" id="560556"/>
    <lineage>
        <taxon>Bacteria</taxon>
        <taxon>Bacillati</taxon>
        <taxon>Actinomycetota</taxon>
        <taxon>Actinomycetes</taxon>
        <taxon>Micromonosporales</taxon>
        <taxon>Micromonosporaceae</taxon>
        <taxon>Asanoa</taxon>
    </lineage>
</organism>
<dbReference type="Gene3D" id="1.10.10.10">
    <property type="entry name" value="Winged helix-like DNA-binding domain superfamily/Winged helix DNA-binding domain"/>
    <property type="match status" value="1"/>
</dbReference>
<protein>
    <recommendedName>
        <fullName evidence="4">PucR C-terminal helix-turn-helix domain-containing protein</fullName>
    </recommendedName>
</protein>
<name>A0A239N324_9ACTN</name>
<proteinExistence type="predicted"/>
<evidence type="ECO:0000313" key="3">
    <source>
        <dbReference type="Proteomes" id="UP000198362"/>
    </source>
</evidence>
<evidence type="ECO:0008006" key="4">
    <source>
        <dbReference type="Google" id="ProtNLM"/>
    </source>
</evidence>
<feature type="compositionally biased region" description="Pro residues" evidence="1">
    <location>
        <begin position="90"/>
        <end position="100"/>
    </location>
</feature>
<sequence length="100" mass="11111">MSEAELSHDHDHCAPRLLPDHLRPILAALLSGATDTAASHRLNVSPRTFTRRITELLDYFDVQTRFQAGVKIGLSGITEELESARKTDPRQPPFGVVPPR</sequence>
<evidence type="ECO:0000313" key="2">
    <source>
        <dbReference type="EMBL" id="SNT48569.1"/>
    </source>
</evidence>
<evidence type="ECO:0000256" key="1">
    <source>
        <dbReference type="SAM" id="MobiDB-lite"/>
    </source>
</evidence>
<reference evidence="2 3" key="1">
    <citation type="submission" date="2017-06" db="EMBL/GenBank/DDBJ databases">
        <authorList>
            <person name="Kim H.J."/>
            <person name="Triplett B.A."/>
        </authorList>
    </citation>
    <scope>NUCLEOTIDE SEQUENCE [LARGE SCALE GENOMIC DNA]</scope>
    <source>
        <strain evidence="2 3">CGMCC 4.5593</strain>
    </source>
</reference>
<keyword evidence="3" id="KW-1185">Reference proteome</keyword>
<dbReference type="Proteomes" id="UP000198362">
    <property type="component" value="Unassembled WGS sequence"/>
</dbReference>
<dbReference type="AlphaFoldDB" id="A0A239N324"/>